<dbReference type="InterPro" id="IPR008966">
    <property type="entry name" value="Adhesion_dom_sf"/>
</dbReference>
<keyword evidence="1" id="KW-0732">Signal</keyword>
<dbReference type="AlphaFoldDB" id="A0A6N3FM60"/>
<evidence type="ECO:0008006" key="3">
    <source>
        <dbReference type="Google" id="ProtNLM"/>
    </source>
</evidence>
<dbReference type="SUPFAM" id="SSF49401">
    <property type="entry name" value="Bacterial adhesins"/>
    <property type="match status" value="1"/>
</dbReference>
<dbReference type="InterPro" id="IPR036937">
    <property type="entry name" value="Adhesion_dom_fimbrial_sf"/>
</dbReference>
<feature type="signal peptide" evidence="1">
    <location>
        <begin position="1"/>
        <end position="22"/>
    </location>
</feature>
<evidence type="ECO:0000256" key="1">
    <source>
        <dbReference type="SAM" id="SignalP"/>
    </source>
</evidence>
<organism evidence="2">
    <name type="scientific">Phytobacter massiliensis</name>
    <dbReference type="NCBI Taxonomy" id="1485952"/>
    <lineage>
        <taxon>Bacteria</taxon>
        <taxon>Pseudomonadati</taxon>
        <taxon>Pseudomonadota</taxon>
        <taxon>Gammaproteobacteria</taxon>
        <taxon>Enterobacterales</taxon>
        <taxon>Enterobacteriaceae</taxon>
        <taxon>Phytobacter</taxon>
    </lineage>
</organism>
<protein>
    <recommendedName>
        <fullName evidence="3">Fimbrial protein</fullName>
    </recommendedName>
</protein>
<dbReference type="RefSeq" id="WP_156566451.1">
    <property type="nucleotide sequence ID" value="NZ_CACRTZ010000029.1"/>
</dbReference>
<reference evidence="2" key="1">
    <citation type="submission" date="2019-11" db="EMBL/GenBank/DDBJ databases">
        <authorList>
            <person name="Feng L."/>
        </authorList>
    </citation>
    <scope>NUCLEOTIDE SEQUENCE</scope>
    <source>
        <strain evidence="2">EMassiliensisLFYP7</strain>
    </source>
</reference>
<dbReference type="Gene3D" id="2.60.40.1090">
    <property type="entry name" value="Fimbrial-type adhesion domain"/>
    <property type="match status" value="1"/>
</dbReference>
<proteinExistence type="predicted"/>
<dbReference type="Gene3D" id="2.60.40.3310">
    <property type="match status" value="1"/>
</dbReference>
<evidence type="ECO:0000313" key="2">
    <source>
        <dbReference type="EMBL" id="VYU52929.1"/>
    </source>
</evidence>
<name>A0A6N3FM60_9ENTR</name>
<feature type="chain" id="PRO_5026784943" description="Fimbrial protein" evidence="1">
    <location>
        <begin position="23"/>
        <end position="430"/>
    </location>
</feature>
<accession>A0A6N3FM60</accession>
<gene>
    <name evidence="2" type="ORF">EMLFYP7_02720</name>
</gene>
<dbReference type="GO" id="GO:0007155">
    <property type="term" value="P:cell adhesion"/>
    <property type="evidence" value="ECO:0007669"/>
    <property type="project" value="InterPro"/>
</dbReference>
<dbReference type="GO" id="GO:0009289">
    <property type="term" value="C:pilus"/>
    <property type="evidence" value="ECO:0007669"/>
    <property type="project" value="InterPro"/>
</dbReference>
<sequence length="430" mass="44904">MSRIWGVALLLSAGLTGMPAMAATFTYNYTWTAGDRPGQSAGSCSYIMPDIRPLQVPRTLVVDSAAPVGTVLYSWDFNSFLPGFRLQCTGSGIDNGNSSTSVNGTNVGANMILAELSFAGLTTSPVSSRSNPMYATTLSGIGLRLSVRADSDSILTGTMASIYSQFLGLFETTGGATVSAPPRDTVYLWGGYGVAKAQMFIRPFMNDAGRYYVTSSATGFSVKAELVKIADTVQYGNLGLAGSTAATWSTPAALRPALPTDLLSGNAITVVSPSCRLRTTDYTISMGTWAADTINHTGTPASGSAQPVGLDLECMGRPADVQFRFEDTGSAPSTAAQKNVTLYDGGGNKVNGLEIQMKYNGSRVNIDGVTQTSTGARGQAHDNSGLAPTYIAAGQAMFTANYIQNGPITVGGNNYTGPVSGKVNVWVTYN</sequence>
<dbReference type="EMBL" id="CACRTZ010000029">
    <property type="protein sequence ID" value="VYU52929.1"/>
    <property type="molecule type" value="Genomic_DNA"/>
</dbReference>